<dbReference type="PANTHER" id="PTHR11803">
    <property type="entry name" value="2-IMINOBUTANOATE/2-IMINOPROPANOATE DEAMINASE RIDA"/>
    <property type="match status" value="1"/>
</dbReference>
<dbReference type="Proteomes" id="UP000011686">
    <property type="component" value="Chromosome"/>
</dbReference>
<dbReference type="KEGG" id="kct:CDEE_0618"/>
<gene>
    <name evidence="2" type="ORF">CDEE_0618</name>
</gene>
<dbReference type="InterPro" id="IPR006175">
    <property type="entry name" value="YjgF/YER057c/UK114"/>
</dbReference>
<keyword evidence="3" id="KW-1185">Reference proteome</keyword>
<dbReference type="GO" id="GO:0019239">
    <property type="term" value="F:deaminase activity"/>
    <property type="evidence" value="ECO:0007669"/>
    <property type="project" value="TreeGrafter"/>
</dbReference>
<dbReference type="HOGENOM" id="CLU_100715_7_1_4"/>
<dbReference type="NCBIfam" id="TIGR00004">
    <property type="entry name" value="Rid family detoxifying hydrolase"/>
    <property type="match status" value="1"/>
</dbReference>
<dbReference type="InterPro" id="IPR035959">
    <property type="entry name" value="RutC-like_sf"/>
</dbReference>
<dbReference type="EMBL" id="CP003804">
    <property type="protein sequence ID" value="AGF47641.1"/>
    <property type="molecule type" value="Genomic_DNA"/>
</dbReference>
<dbReference type="InterPro" id="IPR006056">
    <property type="entry name" value="RidA"/>
</dbReference>
<evidence type="ECO:0000313" key="3">
    <source>
        <dbReference type="Proteomes" id="UP000011686"/>
    </source>
</evidence>
<proteinExistence type="inferred from homology"/>
<dbReference type="AlphaFoldDB" id="M1LU61"/>
<dbReference type="CDD" id="cd00448">
    <property type="entry name" value="YjgF_YER057c_UK114_family"/>
    <property type="match status" value="1"/>
</dbReference>
<dbReference type="Pfam" id="PF01042">
    <property type="entry name" value="Ribonuc_L-PSP"/>
    <property type="match status" value="1"/>
</dbReference>
<dbReference type="SUPFAM" id="SSF55298">
    <property type="entry name" value="YjgF-like"/>
    <property type="match status" value="1"/>
</dbReference>
<comment type="similarity">
    <text evidence="1">Belongs to the RutC family.</text>
</comment>
<organism evidence="2 3">
    <name type="scientific">Candidatus Kinetoplastidibacterium crithidiae TCC036E</name>
    <dbReference type="NCBI Taxonomy" id="1208918"/>
    <lineage>
        <taxon>Bacteria</taxon>
        <taxon>Pseudomonadati</taxon>
        <taxon>Pseudomonadota</taxon>
        <taxon>Betaproteobacteria</taxon>
        <taxon>Candidatus Kinetoplastidibacterium</taxon>
    </lineage>
</organism>
<sequence length="128" mass="13939">MNKEIIHTNKAPEAVGPYSQAVACSANKLVFLSGQIGLDPNTGKLIEGDFELQVRQSFNNMQAVIEASNATLANVVKMNLFLTDLTKFDVVNKIMSEIFPKPFPSRSTVGVLNLPKSAEFEVEAILAL</sequence>
<dbReference type="Gene3D" id="3.30.1330.40">
    <property type="entry name" value="RutC-like"/>
    <property type="match status" value="1"/>
</dbReference>
<name>M1LU61_9PROT</name>
<accession>M1LU61</accession>
<dbReference type="STRING" id="1208918.CDEE_0618"/>
<dbReference type="FunFam" id="3.30.1330.40:FF:000001">
    <property type="entry name" value="L-PSP family endoribonuclease"/>
    <property type="match status" value="1"/>
</dbReference>
<dbReference type="PANTHER" id="PTHR11803:SF39">
    <property type="entry name" value="2-IMINOBUTANOATE_2-IMINOPROPANOATE DEAMINASE"/>
    <property type="match status" value="1"/>
</dbReference>
<protein>
    <submittedName>
        <fullName evidence="2">TdcF protein</fullName>
    </submittedName>
</protein>
<evidence type="ECO:0000313" key="2">
    <source>
        <dbReference type="EMBL" id="AGF47641.1"/>
    </source>
</evidence>
<dbReference type="eggNOG" id="COG0251">
    <property type="taxonomic scope" value="Bacteria"/>
</dbReference>
<dbReference type="PATRIC" id="fig|1208918.3.peg.340"/>
<evidence type="ECO:0000256" key="1">
    <source>
        <dbReference type="ARBA" id="ARBA00010552"/>
    </source>
</evidence>
<dbReference type="GO" id="GO:0005829">
    <property type="term" value="C:cytosol"/>
    <property type="evidence" value="ECO:0007669"/>
    <property type="project" value="TreeGrafter"/>
</dbReference>
<reference evidence="2 3" key="1">
    <citation type="journal article" date="2013" name="Genome Biol. Evol.">
        <title>Genome evolution and phylogenomic analysis of candidatus kinetoplastibacterium, the betaproteobacterial endosymbionts of strigomonas and angomonas.</title>
        <authorList>
            <person name="Alves J.M."/>
            <person name="Serrano M.G."/>
            <person name="Maia da Silva F."/>
            <person name="Voegtly L.J."/>
            <person name="Matveyev A.V."/>
            <person name="Teixeira M.M."/>
            <person name="Camargo E.P."/>
            <person name="Buck G.A."/>
        </authorList>
    </citation>
    <scope>NUCLEOTIDE SEQUENCE [LARGE SCALE GENOMIC DNA]</scope>
    <source>
        <strain evidence="2 3">TCC036E</strain>
    </source>
</reference>
<dbReference type="RefSeq" id="WP_015238526.1">
    <property type="nucleotide sequence ID" value="NC_020283.1"/>
</dbReference>